<dbReference type="EMBL" id="JBHTHQ010000021">
    <property type="protein sequence ID" value="MFD0705092.1"/>
    <property type="molecule type" value="Genomic_DNA"/>
</dbReference>
<proteinExistence type="predicted"/>
<name>A0ABW2YAF2_9BIFI</name>
<evidence type="ECO:0000313" key="1">
    <source>
        <dbReference type="EMBL" id="MFD0705092.1"/>
    </source>
</evidence>
<evidence type="ECO:0000313" key="2">
    <source>
        <dbReference type="Proteomes" id="UP001597036"/>
    </source>
</evidence>
<dbReference type="Proteomes" id="UP001597036">
    <property type="component" value="Unassembled WGS sequence"/>
</dbReference>
<dbReference type="InterPro" id="IPR046571">
    <property type="entry name" value="DUF6725"/>
</dbReference>
<sequence length="90" mass="10120">MDSSLSLAHIPQSSRIVIRTYAGRDDDTGRQLYRDFVGHVIQTHEQFLILERDASANGKRAAQIVRINANDIVRLKPIPERPSANAAQRI</sequence>
<keyword evidence="2" id="KW-1185">Reference proteome</keyword>
<protein>
    <submittedName>
        <fullName evidence="1">DUF6725 family protein</fullName>
    </submittedName>
</protein>
<accession>A0ABW2YAF2</accession>
<organism evidence="1 2">
    <name type="scientific">Alloscardovia venturai</name>
    <dbReference type="NCBI Taxonomy" id="1769421"/>
    <lineage>
        <taxon>Bacteria</taxon>
        <taxon>Bacillati</taxon>
        <taxon>Actinomycetota</taxon>
        <taxon>Actinomycetes</taxon>
        <taxon>Bifidobacteriales</taxon>
        <taxon>Bifidobacteriaceae</taxon>
        <taxon>Alloscardovia</taxon>
    </lineage>
</organism>
<dbReference type="Pfam" id="PF20486">
    <property type="entry name" value="DUF6725"/>
    <property type="match status" value="1"/>
</dbReference>
<gene>
    <name evidence="1" type="ORF">ACFQY8_04960</name>
</gene>
<dbReference type="RefSeq" id="WP_377938790.1">
    <property type="nucleotide sequence ID" value="NZ_JBHTHQ010000021.1"/>
</dbReference>
<comment type="caution">
    <text evidence="1">The sequence shown here is derived from an EMBL/GenBank/DDBJ whole genome shotgun (WGS) entry which is preliminary data.</text>
</comment>
<reference evidence="2" key="1">
    <citation type="journal article" date="2019" name="Int. J. Syst. Evol. Microbiol.">
        <title>The Global Catalogue of Microorganisms (GCM) 10K type strain sequencing project: providing services to taxonomists for standard genome sequencing and annotation.</title>
        <authorList>
            <consortium name="The Broad Institute Genomics Platform"/>
            <consortium name="The Broad Institute Genome Sequencing Center for Infectious Disease"/>
            <person name="Wu L."/>
            <person name="Ma J."/>
        </authorList>
    </citation>
    <scope>NUCLEOTIDE SEQUENCE [LARGE SCALE GENOMIC DNA]</scope>
    <source>
        <strain evidence="2">CCM 8604</strain>
    </source>
</reference>